<dbReference type="InterPro" id="IPR005835">
    <property type="entry name" value="NTP_transferase_dom"/>
</dbReference>
<evidence type="ECO:0000256" key="6">
    <source>
        <dbReference type="ARBA" id="ARBA00023134"/>
    </source>
</evidence>
<dbReference type="OMA" id="EWMDCGN"/>
<name>A0A9Q0RDX1_ANAIG</name>
<evidence type="ECO:0000259" key="7">
    <source>
        <dbReference type="Pfam" id="PF00483"/>
    </source>
</evidence>
<feature type="domain" description="Nucleotidyl transferase" evidence="7">
    <location>
        <begin position="2"/>
        <end position="232"/>
    </location>
</feature>
<keyword evidence="6" id="KW-0342">GTP-binding</keyword>
<keyword evidence="4" id="KW-0808">Transferase</keyword>
<comment type="pathway">
    <text evidence="1">Nucleotide-sugar biosynthesis; GDP-alpha-D-mannose biosynthesis; GDP-alpha-D-mannose from alpha-D-mannose 1-phosphate (GTP route): step 1/1.</text>
</comment>
<dbReference type="EC" id="2.7.7.13" evidence="3"/>
<sequence length="362" mass="40283">MKALILVGGFGTRLRPLTFTKPKPLIELVDKPIIQRQIGALISIGVKEVILAVNTETEAIKNFVENIPEKKQVKITLSVEETPLGSGGPLALARKILWEKDEPETKPFFLLNSDVICDFPLEKMLIFHKKHQKEGTLLVTKVENPSKYGVVIHDDDGKVTRFVEKPTIYVGDEINAGVSILNLKVLNRIELRNLSMEREIFPKMAEEGQLFCFTINTFWMDIGQPLDYLRGVEMLLDFVQFPKMAKYENVCFDGEVFVGENVQIGEDSFIGPHVSIGDNVQIGCGVRLVNCVILSGSSINDFALVSNSIVGWDSLIGKWSRLENHCILGSSVGVADEVYLNDTIVLPNKQVSDSILNGKIIL</sequence>
<dbReference type="InterPro" id="IPR018357">
    <property type="entry name" value="Hexapep_transf_CS"/>
</dbReference>
<evidence type="ECO:0000256" key="4">
    <source>
        <dbReference type="ARBA" id="ARBA00022679"/>
    </source>
</evidence>
<evidence type="ECO:0000313" key="9">
    <source>
        <dbReference type="EMBL" id="KAJ5077051.1"/>
    </source>
</evidence>
<dbReference type="AlphaFoldDB" id="A0A9Q0RDX1"/>
<dbReference type="PANTHER" id="PTHR22572">
    <property type="entry name" value="SUGAR-1-PHOSPHATE GUANYL TRANSFERASE"/>
    <property type="match status" value="1"/>
</dbReference>
<evidence type="ECO:0000256" key="3">
    <source>
        <dbReference type="ARBA" id="ARBA00012387"/>
    </source>
</evidence>
<evidence type="ECO:0000256" key="2">
    <source>
        <dbReference type="ARBA" id="ARBA00007274"/>
    </source>
</evidence>
<protein>
    <recommendedName>
        <fullName evidence="3">mannose-1-phosphate guanylyltransferase</fullName>
        <ecNumber evidence="3">2.7.7.13</ecNumber>
    </recommendedName>
</protein>
<dbReference type="InterPro" id="IPR056729">
    <property type="entry name" value="GMPPB_C"/>
</dbReference>
<comment type="similarity">
    <text evidence="2">Belongs to the transferase hexapeptide repeat family.</text>
</comment>
<dbReference type="GO" id="GO:0005525">
    <property type="term" value="F:GTP binding"/>
    <property type="evidence" value="ECO:0007669"/>
    <property type="project" value="UniProtKB-KW"/>
</dbReference>
<organism evidence="9 10">
    <name type="scientific">Anaeramoeba ignava</name>
    <name type="common">Anaerobic marine amoeba</name>
    <dbReference type="NCBI Taxonomy" id="1746090"/>
    <lineage>
        <taxon>Eukaryota</taxon>
        <taxon>Metamonada</taxon>
        <taxon>Anaeramoebidae</taxon>
        <taxon>Anaeramoeba</taxon>
    </lineage>
</organism>
<dbReference type="InterPro" id="IPR045233">
    <property type="entry name" value="GMPPB_N"/>
</dbReference>
<dbReference type="FunFam" id="3.90.550.10:FF:000013">
    <property type="entry name" value="mannose-1-phosphate guanyltransferase beta"/>
    <property type="match status" value="1"/>
</dbReference>
<evidence type="ECO:0000259" key="8">
    <source>
        <dbReference type="Pfam" id="PF25087"/>
    </source>
</evidence>
<feature type="domain" description="Mannose-1-phosphate guanyltransferase C-terminal" evidence="8">
    <location>
        <begin position="253"/>
        <end position="361"/>
    </location>
</feature>
<dbReference type="InterPro" id="IPR029044">
    <property type="entry name" value="Nucleotide-diphossugar_trans"/>
</dbReference>
<keyword evidence="10" id="KW-1185">Reference proteome</keyword>
<dbReference type="Gene3D" id="2.160.10.10">
    <property type="entry name" value="Hexapeptide repeat proteins"/>
    <property type="match status" value="1"/>
</dbReference>
<dbReference type="Gene3D" id="3.90.550.10">
    <property type="entry name" value="Spore Coat Polysaccharide Biosynthesis Protein SpsA, Chain A"/>
    <property type="match status" value="1"/>
</dbReference>
<evidence type="ECO:0000256" key="1">
    <source>
        <dbReference type="ARBA" id="ARBA00004823"/>
    </source>
</evidence>
<dbReference type="Proteomes" id="UP001149090">
    <property type="component" value="Unassembled WGS sequence"/>
</dbReference>
<proteinExistence type="inferred from homology"/>
<dbReference type="CDD" id="cd06425">
    <property type="entry name" value="M1P_guanylylT_B_like_N"/>
    <property type="match status" value="1"/>
</dbReference>
<dbReference type="EMBL" id="JAPDFW010000059">
    <property type="protein sequence ID" value="KAJ5077051.1"/>
    <property type="molecule type" value="Genomic_DNA"/>
</dbReference>
<dbReference type="GO" id="GO:0004475">
    <property type="term" value="F:mannose-1-phosphate guanylyltransferase (GTP) activity"/>
    <property type="evidence" value="ECO:0007669"/>
    <property type="project" value="UniProtKB-EC"/>
</dbReference>
<reference evidence="9" key="1">
    <citation type="submission" date="2022-10" db="EMBL/GenBank/DDBJ databases">
        <title>Novel sulphate-reducing endosymbionts in the free-living metamonad Anaeramoeba.</title>
        <authorList>
            <person name="Jerlstrom-Hultqvist J."/>
            <person name="Cepicka I."/>
            <person name="Gallot-Lavallee L."/>
            <person name="Salas-Leiva D."/>
            <person name="Curtis B.A."/>
            <person name="Zahonova K."/>
            <person name="Pipaliya S."/>
            <person name="Dacks J."/>
            <person name="Roger A.J."/>
        </authorList>
    </citation>
    <scope>NUCLEOTIDE SEQUENCE</scope>
    <source>
        <strain evidence="9">BMAN</strain>
    </source>
</reference>
<keyword evidence="5" id="KW-0547">Nucleotide-binding</keyword>
<dbReference type="Pfam" id="PF25087">
    <property type="entry name" value="GMPPB_C"/>
    <property type="match status" value="1"/>
</dbReference>
<comment type="caution">
    <text evidence="9">The sequence shown here is derived from an EMBL/GenBank/DDBJ whole genome shotgun (WGS) entry which is preliminary data.</text>
</comment>
<dbReference type="PROSITE" id="PS00101">
    <property type="entry name" value="HEXAPEP_TRANSFERASES"/>
    <property type="match status" value="1"/>
</dbReference>
<dbReference type="OrthoDB" id="1733332at2759"/>
<gene>
    <name evidence="9" type="ORF">M0811_00371</name>
</gene>
<dbReference type="Pfam" id="PF00483">
    <property type="entry name" value="NTP_transferase"/>
    <property type="match status" value="1"/>
</dbReference>
<dbReference type="InterPro" id="IPR050486">
    <property type="entry name" value="Mannose-1P_guanyltransferase"/>
</dbReference>
<evidence type="ECO:0000256" key="5">
    <source>
        <dbReference type="ARBA" id="ARBA00022741"/>
    </source>
</evidence>
<accession>A0A9Q0RDX1</accession>
<evidence type="ECO:0000313" key="10">
    <source>
        <dbReference type="Proteomes" id="UP001149090"/>
    </source>
</evidence>
<dbReference type="GO" id="GO:0009298">
    <property type="term" value="P:GDP-mannose biosynthetic process"/>
    <property type="evidence" value="ECO:0007669"/>
    <property type="project" value="InterPro"/>
</dbReference>
<dbReference type="SUPFAM" id="SSF53448">
    <property type="entry name" value="Nucleotide-diphospho-sugar transferases"/>
    <property type="match status" value="1"/>
</dbReference>